<organism evidence="10 11">
    <name type="scientific">Micractinium conductrix</name>
    <dbReference type="NCBI Taxonomy" id="554055"/>
    <lineage>
        <taxon>Eukaryota</taxon>
        <taxon>Viridiplantae</taxon>
        <taxon>Chlorophyta</taxon>
        <taxon>core chlorophytes</taxon>
        <taxon>Trebouxiophyceae</taxon>
        <taxon>Chlorellales</taxon>
        <taxon>Chlorellaceae</taxon>
        <taxon>Chlorella clade</taxon>
        <taxon>Micractinium</taxon>
    </lineage>
</organism>
<dbReference type="Proteomes" id="UP000239649">
    <property type="component" value="Unassembled WGS sequence"/>
</dbReference>
<dbReference type="Gene3D" id="4.10.1110.10">
    <property type="entry name" value="AN1-like Zinc finger"/>
    <property type="match status" value="2"/>
</dbReference>
<dbReference type="GO" id="GO:0008270">
    <property type="term" value="F:zinc ion binding"/>
    <property type="evidence" value="ECO:0007669"/>
    <property type="project" value="UniProtKB-KW"/>
</dbReference>
<evidence type="ECO:0000256" key="7">
    <source>
        <dbReference type="SAM" id="MobiDB-lite"/>
    </source>
</evidence>
<dbReference type="SMART" id="SM00355">
    <property type="entry name" value="ZnF_C2H2"/>
    <property type="match status" value="2"/>
</dbReference>
<evidence type="ECO:0000256" key="6">
    <source>
        <dbReference type="PROSITE-ProRule" id="PRU00042"/>
    </source>
</evidence>
<evidence type="ECO:0000256" key="5">
    <source>
        <dbReference type="ARBA" id="ARBA00022833"/>
    </source>
</evidence>
<dbReference type="SMART" id="SM00154">
    <property type="entry name" value="ZnF_AN1"/>
    <property type="match status" value="2"/>
</dbReference>
<feature type="domain" description="C2H2-type" evidence="8">
    <location>
        <begin position="252"/>
        <end position="280"/>
    </location>
</feature>
<keyword evidence="5" id="KW-0862">Zinc</keyword>
<dbReference type="PROSITE" id="PS50157">
    <property type="entry name" value="ZINC_FINGER_C2H2_2"/>
    <property type="match status" value="1"/>
</dbReference>
<evidence type="ECO:0000313" key="10">
    <source>
        <dbReference type="EMBL" id="PSC75576.1"/>
    </source>
</evidence>
<reference evidence="10 11" key="1">
    <citation type="journal article" date="2018" name="Plant J.">
        <title>Genome sequences of Chlorella sorokiniana UTEX 1602 and Micractinium conductrix SAG 241.80: implications to maltose excretion by a green alga.</title>
        <authorList>
            <person name="Arriola M.B."/>
            <person name="Velmurugan N."/>
            <person name="Zhang Y."/>
            <person name="Plunkett M.H."/>
            <person name="Hondzo H."/>
            <person name="Barney B.M."/>
        </authorList>
    </citation>
    <scope>NUCLEOTIDE SEQUENCE [LARGE SCALE GENOMIC DNA]</scope>
    <source>
        <strain evidence="10 11">SAG 241.80</strain>
    </source>
</reference>
<dbReference type="PROSITE" id="PS51039">
    <property type="entry name" value="ZF_AN1"/>
    <property type="match status" value="1"/>
</dbReference>
<feature type="compositionally biased region" description="Low complexity" evidence="7">
    <location>
        <begin position="186"/>
        <end position="197"/>
    </location>
</feature>
<dbReference type="SUPFAM" id="SSF118310">
    <property type="entry name" value="AN1-like Zinc finger"/>
    <property type="match status" value="2"/>
</dbReference>
<comment type="function">
    <text evidence="1">May be involved in environmental stress response.</text>
</comment>
<dbReference type="AlphaFoldDB" id="A0A2P6VNA8"/>
<evidence type="ECO:0000256" key="2">
    <source>
        <dbReference type="ARBA" id="ARBA00022723"/>
    </source>
</evidence>
<dbReference type="GO" id="GO:0005737">
    <property type="term" value="C:cytoplasm"/>
    <property type="evidence" value="ECO:0007669"/>
    <property type="project" value="TreeGrafter"/>
</dbReference>
<feature type="region of interest" description="Disordered" evidence="7">
    <location>
        <begin position="164"/>
        <end position="235"/>
    </location>
</feature>
<keyword evidence="11" id="KW-1185">Reference proteome</keyword>
<dbReference type="Gene3D" id="3.30.160.60">
    <property type="entry name" value="Classic Zinc Finger"/>
    <property type="match status" value="1"/>
</dbReference>
<name>A0A2P6VNA8_9CHLO</name>
<keyword evidence="2" id="KW-0479">Metal-binding</keyword>
<gene>
    <name evidence="10" type="ORF">C2E20_1209</name>
</gene>
<dbReference type="InterPro" id="IPR035896">
    <property type="entry name" value="AN1-like_Znf"/>
</dbReference>
<dbReference type="Pfam" id="PF25403">
    <property type="entry name" value="zf-C2H2_ZFAND2"/>
    <property type="match status" value="1"/>
</dbReference>
<evidence type="ECO:0000259" key="8">
    <source>
        <dbReference type="PROSITE" id="PS50157"/>
    </source>
</evidence>
<keyword evidence="3" id="KW-0677">Repeat</keyword>
<evidence type="ECO:0000256" key="4">
    <source>
        <dbReference type="ARBA" id="ARBA00022771"/>
    </source>
</evidence>
<feature type="domain" description="AN1-type" evidence="9">
    <location>
        <begin position="93"/>
        <end position="143"/>
    </location>
</feature>
<evidence type="ECO:0000256" key="1">
    <source>
        <dbReference type="ARBA" id="ARBA00003732"/>
    </source>
</evidence>
<dbReference type="Pfam" id="PF01428">
    <property type="entry name" value="zf-AN1"/>
    <property type="match status" value="2"/>
</dbReference>
<dbReference type="InterPro" id="IPR057357">
    <property type="entry name" value="Znf-C2H2_ZFAND2A/B"/>
</dbReference>
<dbReference type="InterPro" id="IPR013087">
    <property type="entry name" value="Znf_C2H2_type"/>
</dbReference>
<dbReference type="PANTHER" id="PTHR14677">
    <property type="entry name" value="ARSENITE INDUCUBLE RNA ASSOCIATED PROTEIN AIP-1-RELATED"/>
    <property type="match status" value="1"/>
</dbReference>
<keyword evidence="4 6" id="KW-0863">Zinc-finger</keyword>
<accession>A0A2P6VNA8</accession>
<protein>
    <submittedName>
        <fullName evidence="10">Zinc finger AN1 and C2H2 domain-containing stress-associated 16</fullName>
    </submittedName>
</protein>
<dbReference type="EMBL" id="LHPF02000002">
    <property type="protein sequence ID" value="PSC75576.1"/>
    <property type="molecule type" value="Genomic_DNA"/>
</dbReference>
<evidence type="ECO:0000259" key="9">
    <source>
        <dbReference type="PROSITE" id="PS51039"/>
    </source>
</evidence>
<evidence type="ECO:0000256" key="3">
    <source>
        <dbReference type="ARBA" id="ARBA00022737"/>
    </source>
</evidence>
<evidence type="ECO:0000313" key="11">
    <source>
        <dbReference type="Proteomes" id="UP000239649"/>
    </source>
</evidence>
<dbReference type="Pfam" id="PF13894">
    <property type="entry name" value="zf-C2H2_4"/>
    <property type="match status" value="1"/>
</dbReference>
<dbReference type="PANTHER" id="PTHR14677:SF20">
    <property type="entry name" value="ZINC FINGER AN1-TYPE CONTAINING 2A-RELATED"/>
    <property type="match status" value="1"/>
</dbReference>
<proteinExistence type="predicted"/>
<sequence>MANSEAADLMSVGQHCAHTDCRQLDFLPFKCSRCSQVYCLDHRACPCAGGDSKQVVVCPLCARAVIISQGEDVELVFERHTRTDCDPSNYDRVHRKPRCPAGTCKEKLTSTNTYTCRDCGITVCLKHRLPADHACPGRAAAAAAAAAAAKGRLSLSQSLRRMLSGNGGGGAAQRPASAGSNGSGRTGAVARATAAAVRTKESVSNQLQQYRQRQRAGAPPGGSGGSTAPAAPNSDVIDLTSPVAARPASGAEECPQCGARFASVQQLIEHAETAHAGGWSSGAVGMQHAAAAAGPASGGALERCPHCSQQFSDPVELVAHVERRHGAAAGGSNGSALDNCVLC</sequence>
<dbReference type="OrthoDB" id="431929at2759"/>
<feature type="compositionally biased region" description="Polar residues" evidence="7">
    <location>
        <begin position="202"/>
        <end position="211"/>
    </location>
</feature>
<dbReference type="PROSITE" id="PS00028">
    <property type="entry name" value="ZINC_FINGER_C2H2_1"/>
    <property type="match status" value="2"/>
</dbReference>
<dbReference type="InterPro" id="IPR000058">
    <property type="entry name" value="Znf_AN1"/>
</dbReference>
<comment type="caution">
    <text evidence="10">The sequence shown here is derived from an EMBL/GenBank/DDBJ whole genome shotgun (WGS) entry which is preliminary data.</text>
</comment>